<gene>
    <name evidence="2" type="ORF">H1P_1340006</name>
</gene>
<accession>A0A563VKX0</accession>
<protein>
    <submittedName>
        <fullName evidence="2">Uncharacterized protein</fullName>
    </submittedName>
</protein>
<dbReference type="AlphaFoldDB" id="A0A563VKX0"/>
<evidence type="ECO:0000313" key="3">
    <source>
        <dbReference type="Proteomes" id="UP000320055"/>
    </source>
</evidence>
<evidence type="ECO:0000313" key="2">
    <source>
        <dbReference type="EMBL" id="VEP12106.1"/>
    </source>
</evidence>
<reference evidence="2 3" key="1">
    <citation type="submission" date="2019-01" db="EMBL/GenBank/DDBJ databases">
        <authorList>
            <person name="Brito A."/>
        </authorList>
    </citation>
    <scope>NUCLEOTIDE SEQUENCE [LARGE SCALE GENOMIC DNA]</scope>
    <source>
        <strain evidence="2">1</strain>
    </source>
</reference>
<evidence type="ECO:0000256" key="1">
    <source>
        <dbReference type="SAM" id="MobiDB-lite"/>
    </source>
</evidence>
<name>A0A563VKX0_9CYAN</name>
<dbReference type="Proteomes" id="UP000320055">
    <property type="component" value="Unassembled WGS sequence"/>
</dbReference>
<feature type="region of interest" description="Disordered" evidence="1">
    <location>
        <begin position="51"/>
        <end position="76"/>
    </location>
</feature>
<dbReference type="EMBL" id="CAACVJ010000040">
    <property type="protein sequence ID" value="VEP12106.1"/>
    <property type="molecule type" value="Genomic_DNA"/>
</dbReference>
<organism evidence="2 3">
    <name type="scientific">Hyella patelloides LEGE 07179</name>
    <dbReference type="NCBI Taxonomy" id="945734"/>
    <lineage>
        <taxon>Bacteria</taxon>
        <taxon>Bacillati</taxon>
        <taxon>Cyanobacteriota</taxon>
        <taxon>Cyanophyceae</taxon>
        <taxon>Pleurocapsales</taxon>
        <taxon>Hyellaceae</taxon>
        <taxon>Hyella</taxon>
    </lineage>
</organism>
<proteinExistence type="predicted"/>
<keyword evidence="3" id="KW-1185">Reference proteome</keyword>
<sequence>MRNIFKTKEDKYLGIIIYTLIIDECGDGGTSTNHRQMLAVKHQTRKVRGRLGGSPAQLVNPVPPIHPCCPSRTTRS</sequence>